<keyword evidence="2" id="KW-1185">Reference proteome</keyword>
<dbReference type="InterPro" id="IPR039556">
    <property type="entry name" value="ICL/PEPM"/>
</dbReference>
<dbReference type="Pfam" id="PF13714">
    <property type="entry name" value="PEP_mutase"/>
    <property type="match status" value="1"/>
</dbReference>
<dbReference type="GO" id="GO:0003824">
    <property type="term" value="F:catalytic activity"/>
    <property type="evidence" value="ECO:0007669"/>
    <property type="project" value="InterPro"/>
</dbReference>
<dbReference type="VEuPathDB" id="FungiDB:PAAG_03186"/>
<dbReference type="eggNOG" id="ENOG502RZTD">
    <property type="taxonomic scope" value="Eukaryota"/>
</dbReference>
<evidence type="ECO:0000313" key="2">
    <source>
        <dbReference type="Proteomes" id="UP000002059"/>
    </source>
</evidence>
<accession>C1GYN2</accession>
<organism evidence="1 2">
    <name type="scientific">Paracoccidioides lutzii (strain ATCC MYA-826 / Pb01)</name>
    <name type="common">Paracoccidioides brasiliensis</name>
    <dbReference type="NCBI Taxonomy" id="502779"/>
    <lineage>
        <taxon>Eukaryota</taxon>
        <taxon>Fungi</taxon>
        <taxon>Dikarya</taxon>
        <taxon>Ascomycota</taxon>
        <taxon>Pezizomycotina</taxon>
        <taxon>Eurotiomycetes</taxon>
        <taxon>Eurotiomycetidae</taxon>
        <taxon>Onygenales</taxon>
        <taxon>Ajellomycetaceae</taxon>
        <taxon>Paracoccidioides</taxon>
    </lineage>
</organism>
<dbReference type="OrthoDB" id="429143at2759"/>
<dbReference type="InterPro" id="IPR015813">
    <property type="entry name" value="Pyrv/PenolPyrv_kinase-like_dom"/>
</dbReference>
<dbReference type="OMA" id="PNAWDHA"/>
<dbReference type="Proteomes" id="UP000002059">
    <property type="component" value="Partially assembled WGS sequence"/>
</dbReference>
<dbReference type="CDD" id="cd00377">
    <property type="entry name" value="ICL_PEPM"/>
    <property type="match status" value="1"/>
</dbReference>
<dbReference type="PANTHER" id="PTHR42905">
    <property type="entry name" value="PHOSPHOENOLPYRUVATE CARBOXYLASE"/>
    <property type="match status" value="1"/>
</dbReference>
<dbReference type="GeneID" id="9097730"/>
<name>C1GYN2_PARBA</name>
<dbReference type="EMBL" id="KN293999">
    <property type="protein sequence ID" value="EEH41623.1"/>
    <property type="molecule type" value="Genomic_DNA"/>
</dbReference>
<evidence type="ECO:0000313" key="1">
    <source>
        <dbReference type="EMBL" id="EEH41623.1"/>
    </source>
</evidence>
<dbReference type="PANTHER" id="PTHR42905:SF16">
    <property type="entry name" value="CARBOXYPHOSPHONOENOLPYRUVATE PHOSPHONOMUTASE-LIKE PROTEIN (AFU_ORTHOLOGUE AFUA_5G07230)"/>
    <property type="match status" value="1"/>
</dbReference>
<gene>
    <name evidence="1" type="ORF">PAAG_03186</name>
</gene>
<sequence>MSDSADARALKLRNLHVPGNPLVLANIYDPTTAEFVASHSSSTALATTSYSIAKVHGFEDDFLDLDTNLNAIRRIAPIALNYNKPLTVDMQDGYGVCLEEAIHAIIEDGVSGCNLADRSNKTGELMPFEMAVDRVRRVTVAAAKAGVPNFVLNARTDAIVINNDVDEAIRRGKAFLEAGATTAFVWGGAKRGGLTRDEVVRISNQLGGRLNVIALQHGLSVQELADIGVARISVESRLWISAYAAFLEAAKGLLGEYEEMKASRK</sequence>
<dbReference type="RefSeq" id="XP_002794641.1">
    <property type="nucleotide sequence ID" value="XM_002794595.2"/>
</dbReference>
<reference evidence="1 2" key="1">
    <citation type="journal article" date="2011" name="PLoS Genet.">
        <title>Comparative genomic analysis of human fungal pathogens causing paracoccidioidomycosis.</title>
        <authorList>
            <person name="Desjardins C.A."/>
            <person name="Champion M.D."/>
            <person name="Holder J.W."/>
            <person name="Muszewska A."/>
            <person name="Goldberg J."/>
            <person name="Bailao A.M."/>
            <person name="Brigido M.M."/>
            <person name="Ferreira M.E."/>
            <person name="Garcia A.M."/>
            <person name="Grynberg M."/>
            <person name="Gujja S."/>
            <person name="Heiman D.I."/>
            <person name="Henn M.R."/>
            <person name="Kodira C.D."/>
            <person name="Leon-Narvaez H."/>
            <person name="Longo L.V."/>
            <person name="Ma L.J."/>
            <person name="Malavazi I."/>
            <person name="Matsuo A.L."/>
            <person name="Morais F.V."/>
            <person name="Pereira M."/>
            <person name="Rodriguez-Brito S."/>
            <person name="Sakthikumar S."/>
            <person name="Salem-Izacc S.M."/>
            <person name="Sykes S.M."/>
            <person name="Teixeira M.M."/>
            <person name="Vallejo M.C."/>
            <person name="Walter M.E."/>
            <person name="Yandava C."/>
            <person name="Young S."/>
            <person name="Zeng Q."/>
            <person name="Zucker J."/>
            <person name="Felipe M.S."/>
            <person name="Goldman G.H."/>
            <person name="Haas B.J."/>
            <person name="McEwen J.G."/>
            <person name="Nino-Vega G."/>
            <person name="Puccia R."/>
            <person name="San-Blas G."/>
            <person name="Soares C.M."/>
            <person name="Birren B.W."/>
            <person name="Cuomo C.A."/>
        </authorList>
    </citation>
    <scope>NUCLEOTIDE SEQUENCE [LARGE SCALE GENOMIC DNA]</scope>
    <source>
        <strain evidence="2">ATCC MYA-826 / Pb01</strain>
    </source>
</reference>
<dbReference type="SUPFAM" id="SSF51621">
    <property type="entry name" value="Phosphoenolpyruvate/pyruvate domain"/>
    <property type="match status" value="1"/>
</dbReference>
<dbReference type="AlphaFoldDB" id="C1GYN2"/>
<protein>
    <submittedName>
        <fullName evidence="1">PEP phosphonomutase</fullName>
    </submittedName>
</protein>
<proteinExistence type="predicted"/>
<dbReference type="HOGENOM" id="CLU_027389_2_0_1"/>
<dbReference type="KEGG" id="pbl:PAAG_03186"/>
<dbReference type="Gene3D" id="3.20.20.60">
    <property type="entry name" value="Phosphoenolpyruvate-binding domains"/>
    <property type="match status" value="1"/>
</dbReference>
<dbReference type="InterPro" id="IPR040442">
    <property type="entry name" value="Pyrv_kinase-like_dom_sf"/>
</dbReference>